<proteinExistence type="predicted"/>
<evidence type="ECO:0000313" key="1">
    <source>
        <dbReference type="EMBL" id="QQP41101.1"/>
    </source>
</evidence>
<accession>A0A7T8H0U6</accession>
<evidence type="ECO:0000313" key="2">
    <source>
        <dbReference type="Proteomes" id="UP000595437"/>
    </source>
</evidence>
<keyword evidence="2" id="KW-1185">Reference proteome</keyword>
<dbReference type="AlphaFoldDB" id="A0A7T8H0U6"/>
<sequence length="62" mass="6901">MAALNLKDVLQPTPEPQAFVTSAGSSLFISDLMEAFRDATLLWCVAHISLSNYPYKYSRMCS</sequence>
<reference evidence="2" key="1">
    <citation type="submission" date="2021-01" db="EMBL/GenBank/DDBJ databases">
        <title>Caligus Genome Assembly.</title>
        <authorList>
            <person name="Gallardo-Escarate C."/>
        </authorList>
    </citation>
    <scope>NUCLEOTIDE SEQUENCE [LARGE SCALE GENOMIC DNA]</scope>
</reference>
<protein>
    <submittedName>
        <fullName evidence="1">Uncharacterized protein</fullName>
    </submittedName>
</protein>
<dbReference type="Proteomes" id="UP000595437">
    <property type="component" value="Chromosome 10"/>
</dbReference>
<feature type="non-terminal residue" evidence="1">
    <location>
        <position position="62"/>
    </location>
</feature>
<dbReference type="EMBL" id="CP045899">
    <property type="protein sequence ID" value="QQP41101.1"/>
    <property type="molecule type" value="Genomic_DNA"/>
</dbReference>
<organism evidence="1 2">
    <name type="scientific">Caligus rogercresseyi</name>
    <name type="common">Sea louse</name>
    <dbReference type="NCBI Taxonomy" id="217165"/>
    <lineage>
        <taxon>Eukaryota</taxon>
        <taxon>Metazoa</taxon>
        <taxon>Ecdysozoa</taxon>
        <taxon>Arthropoda</taxon>
        <taxon>Crustacea</taxon>
        <taxon>Multicrustacea</taxon>
        <taxon>Hexanauplia</taxon>
        <taxon>Copepoda</taxon>
        <taxon>Siphonostomatoida</taxon>
        <taxon>Caligidae</taxon>
        <taxon>Caligus</taxon>
    </lineage>
</organism>
<name>A0A7T8H0U6_CALRO</name>
<gene>
    <name evidence="1" type="ORF">FKW44_015363</name>
</gene>